<keyword evidence="1" id="KW-0732">Signal</keyword>
<keyword evidence="3" id="KW-1185">Reference proteome</keyword>
<comment type="caution">
    <text evidence="2">The sequence shown here is derived from an EMBL/GenBank/DDBJ whole genome shotgun (WGS) entry which is preliminary data.</text>
</comment>
<reference evidence="3" key="1">
    <citation type="journal article" date="2019" name="Int. J. Syst. Evol. Microbiol.">
        <title>The Global Catalogue of Microorganisms (GCM) 10K type strain sequencing project: providing services to taxonomists for standard genome sequencing and annotation.</title>
        <authorList>
            <consortium name="The Broad Institute Genomics Platform"/>
            <consortium name="The Broad Institute Genome Sequencing Center for Infectious Disease"/>
            <person name="Wu L."/>
            <person name="Ma J."/>
        </authorList>
    </citation>
    <scope>NUCLEOTIDE SEQUENCE [LARGE SCALE GENOMIC DNA]</scope>
    <source>
        <strain evidence="3">CCM 8932</strain>
    </source>
</reference>
<evidence type="ECO:0000313" key="3">
    <source>
        <dbReference type="Proteomes" id="UP001596253"/>
    </source>
</evidence>
<name>A0ABW1R555_9LACO</name>
<feature type="signal peptide" evidence="1">
    <location>
        <begin position="1"/>
        <end position="27"/>
    </location>
</feature>
<evidence type="ECO:0008006" key="4">
    <source>
        <dbReference type="Google" id="ProtNLM"/>
    </source>
</evidence>
<dbReference type="EMBL" id="JBHSSD010000009">
    <property type="protein sequence ID" value="MFC6163538.1"/>
    <property type="molecule type" value="Genomic_DNA"/>
</dbReference>
<feature type="chain" id="PRO_5045850298" description="Extracellular protein" evidence="1">
    <location>
        <begin position="28"/>
        <end position="99"/>
    </location>
</feature>
<gene>
    <name evidence="2" type="ORF">ACFP3T_02490</name>
</gene>
<protein>
    <recommendedName>
        <fullName evidence="4">Extracellular protein</fullName>
    </recommendedName>
</protein>
<accession>A0ABW1R555</accession>
<organism evidence="2 3">
    <name type="scientific">Lactiplantibacillus dongliensis</name>
    <dbReference type="NCBI Taxonomy" id="2559919"/>
    <lineage>
        <taxon>Bacteria</taxon>
        <taxon>Bacillati</taxon>
        <taxon>Bacillota</taxon>
        <taxon>Bacilli</taxon>
        <taxon>Lactobacillales</taxon>
        <taxon>Lactobacillaceae</taxon>
        <taxon>Lactiplantibacillus</taxon>
    </lineage>
</organism>
<dbReference type="Proteomes" id="UP001596253">
    <property type="component" value="Unassembled WGS sequence"/>
</dbReference>
<dbReference type="RefSeq" id="WP_137638978.1">
    <property type="nucleotide sequence ID" value="NZ_BJDK01000001.1"/>
</dbReference>
<proteinExistence type="predicted"/>
<evidence type="ECO:0000313" key="2">
    <source>
        <dbReference type="EMBL" id="MFC6163538.1"/>
    </source>
</evidence>
<evidence type="ECO:0000256" key="1">
    <source>
        <dbReference type="SAM" id="SignalP"/>
    </source>
</evidence>
<sequence>MKNLFKKLTITLMTAGTLFATTGTALADTKPAAPVQTSVALVTRVNRDTDLATRSTVIVKHDLTPRATKLAAKSTQNLVLDTIDTSAESISKTKYTPTK</sequence>